<dbReference type="Proteomes" id="UP000038045">
    <property type="component" value="Unplaced"/>
</dbReference>
<keyword evidence="1" id="KW-1133">Transmembrane helix</keyword>
<evidence type="ECO:0000256" key="1">
    <source>
        <dbReference type="SAM" id="Phobius"/>
    </source>
</evidence>
<accession>A0A0N4ZCM0</accession>
<dbReference type="AlphaFoldDB" id="A0A0N4ZCM0"/>
<feature type="transmembrane region" description="Helical" evidence="1">
    <location>
        <begin position="57"/>
        <end position="84"/>
    </location>
</feature>
<evidence type="ECO:0000313" key="2">
    <source>
        <dbReference type="Proteomes" id="UP000038045"/>
    </source>
</evidence>
<feature type="transmembrane region" description="Helical" evidence="1">
    <location>
        <begin position="104"/>
        <end position="125"/>
    </location>
</feature>
<keyword evidence="1" id="KW-0812">Transmembrane</keyword>
<keyword evidence="2" id="KW-1185">Reference proteome</keyword>
<name>A0A0N4ZCM0_PARTI</name>
<feature type="transmembrane region" description="Helical" evidence="1">
    <location>
        <begin position="25"/>
        <end position="45"/>
    </location>
</feature>
<feature type="transmembrane region" description="Helical" evidence="1">
    <location>
        <begin position="263"/>
        <end position="288"/>
    </location>
</feature>
<evidence type="ECO:0000313" key="3">
    <source>
        <dbReference type="WBParaSite" id="PTRK_0000527300.1"/>
    </source>
</evidence>
<reference evidence="3" key="1">
    <citation type="submission" date="2017-02" db="UniProtKB">
        <authorList>
            <consortium name="WormBaseParasite"/>
        </authorList>
    </citation>
    <scope>IDENTIFICATION</scope>
</reference>
<feature type="transmembrane region" description="Helical" evidence="1">
    <location>
        <begin position="228"/>
        <end position="257"/>
    </location>
</feature>
<keyword evidence="1" id="KW-0472">Membrane</keyword>
<protein>
    <submittedName>
        <fullName evidence="3">G_PROTEIN_RECEP_F1_2 domain-containing protein</fullName>
    </submittedName>
</protein>
<dbReference type="Gene3D" id="1.20.1070.10">
    <property type="entry name" value="Rhodopsin 7-helix transmembrane proteins"/>
    <property type="match status" value="1"/>
</dbReference>
<feature type="transmembrane region" description="Helical" evidence="1">
    <location>
        <begin position="137"/>
        <end position="158"/>
    </location>
</feature>
<feature type="transmembrane region" description="Helical" evidence="1">
    <location>
        <begin position="188"/>
        <end position="207"/>
    </location>
</feature>
<sequence>MANASYLFELTNEPYPINKNYYLPAVQYTISMPIILVPNLYFLYITLTDKVFTKRPVLKTTILTFCFLNIATISFNLMVSSYYLNSYFNGGLIRPSICSYMRRMQMLMMILLVTTPLLFTVHRYFTVFSNGNYQNYISLIICIVANFPALILFISMFLTTDIIWVADEICGYIKNPIVPFYVNTLESIYYVSLAIPLIVLVINFIMIKRLSSLSVTSSVGKHKKNENRIVFINLLIQTLQPFIGQWPSILFYFYLVITKNNIYIVWRILDGLTALSLVLNIIFSIIFIKDVRNVFLKKIGMNVVNIVGDAITITNHTVHKVKSTIII</sequence>
<dbReference type="WBParaSite" id="PTRK_0000527300.1">
    <property type="protein sequence ID" value="PTRK_0000527300.1"/>
    <property type="gene ID" value="PTRK_0000527300"/>
</dbReference>
<organism evidence="2 3">
    <name type="scientific">Parastrongyloides trichosuri</name>
    <name type="common">Possum-specific nematode worm</name>
    <dbReference type="NCBI Taxonomy" id="131310"/>
    <lineage>
        <taxon>Eukaryota</taxon>
        <taxon>Metazoa</taxon>
        <taxon>Ecdysozoa</taxon>
        <taxon>Nematoda</taxon>
        <taxon>Chromadorea</taxon>
        <taxon>Rhabditida</taxon>
        <taxon>Tylenchina</taxon>
        <taxon>Panagrolaimomorpha</taxon>
        <taxon>Strongyloidoidea</taxon>
        <taxon>Strongyloididae</taxon>
        <taxon>Parastrongyloides</taxon>
    </lineage>
</organism>
<proteinExistence type="predicted"/>